<dbReference type="PANTHER" id="PTHR21310:SF54">
    <property type="entry name" value="AMINOGLYCOSIDE PHOSPHOTRANSFERASE DOMAIN-CONTAINING PROTEIN"/>
    <property type="match status" value="1"/>
</dbReference>
<accession>A0A6A5X0V1</accession>
<name>A0A6A5X0V1_9PLEO</name>
<organism evidence="1 2">
    <name type="scientific">Amniculicola lignicola CBS 123094</name>
    <dbReference type="NCBI Taxonomy" id="1392246"/>
    <lineage>
        <taxon>Eukaryota</taxon>
        <taxon>Fungi</taxon>
        <taxon>Dikarya</taxon>
        <taxon>Ascomycota</taxon>
        <taxon>Pezizomycotina</taxon>
        <taxon>Dothideomycetes</taxon>
        <taxon>Pleosporomycetidae</taxon>
        <taxon>Pleosporales</taxon>
        <taxon>Amniculicolaceae</taxon>
        <taxon>Amniculicola</taxon>
    </lineage>
</organism>
<dbReference type="Proteomes" id="UP000799779">
    <property type="component" value="Unassembled WGS sequence"/>
</dbReference>
<proteinExistence type="predicted"/>
<keyword evidence="2" id="KW-1185">Reference proteome</keyword>
<evidence type="ECO:0000313" key="1">
    <source>
        <dbReference type="EMBL" id="KAF2006939.1"/>
    </source>
</evidence>
<reference evidence="1" key="1">
    <citation type="journal article" date="2020" name="Stud. Mycol.">
        <title>101 Dothideomycetes genomes: a test case for predicting lifestyles and emergence of pathogens.</title>
        <authorList>
            <person name="Haridas S."/>
            <person name="Albert R."/>
            <person name="Binder M."/>
            <person name="Bloem J."/>
            <person name="Labutti K."/>
            <person name="Salamov A."/>
            <person name="Andreopoulos B."/>
            <person name="Baker S."/>
            <person name="Barry K."/>
            <person name="Bills G."/>
            <person name="Bluhm B."/>
            <person name="Cannon C."/>
            <person name="Castanera R."/>
            <person name="Culley D."/>
            <person name="Daum C."/>
            <person name="Ezra D."/>
            <person name="Gonzalez J."/>
            <person name="Henrissat B."/>
            <person name="Kuo A."/>
            <person name="Liang C."/>
            <person name="Lipzen A."/>
            <person name="Lutzoni F."/>
            <person name="Magnuson J."/>
            <person name="Mondo S."/>
            <person name="Nolan M."/>
            <person name="Ohm R."/>
            <person name="Pangilinan J."/>
            <person name="Park H.-J."/>
            <person name="Ramirez L."/>
            <person name="Alfaro M."/>
            <person name="Sun H."/>
            <person name="Tritt A."/>
            <person name="Yoshinaga Y."/>
            <person name="Zwiers L.-H."/>
            <person name="Turgeon B."/>
            <person name="Goodwin S."/>
            <person name="Spatafora J."/>
            <person name="Crous P."/>
            <person name="Grigoriev I."/>
        </authorList>
    </citation>
    <scope>NUCLEOTIDE SEQUENCE</scope>
    <source>
        <strain evidence="1">CBS 123094</strain>
    </source>
</reference>
<dbReference type="InterPro" id="IPR011009">
    <property type="entry name" value="Kinase-like_dom_sf"/>
</dbReference>
<gene>
    <name evidence="1" type="ORF">P154DRAFT_529337</name>
</gene>
<dbReference type="EMBL" id="ML977558">
    <property type="protein sequence ID" value="KAF2006939.1"/>
    <property type="molecule type" value="Genomic_DNA"/>
</dbReference>
<sequence length="163" mass="18464">MAEFTGTANDALYYTNSTLLRSRYRLPTPQEVRAGAPVGLKRGRYVATNVIFPLLNIFVKFGPSVLQSEAESLRFVREKLGNRVPVPEVYGWYQDSKEAILFMDLVEGITLQEQWPSLSREEKEGVYQDIKGIVEALRTLRQDKGREFIGAISHGPLPENAFK</sequence>
<dbReference type="PANTHER" id="PTHR21310">
    <property type="entry name" value="AMINOGLYCOSIDE PHOSPHOTRANSFERASE-RELATED-RELATED"/>
    <property type="match status" value="1"/>
</dbReference>
<dbReference type="OrthoDB" id="5404599at2759"/>
<keyword evidence="1" id="KW-0808">Transferase</keyword>
<evidence type="ECO:0000313" key="2">
    <source>
        <dbReference type="Proteomes" id="UP000799779"/>
    </source>
</evidence>
<dbReference type="AlphaFoldDB" id="A0A6A5X0V1"/>
<dbReference type="GO" id="GO:0016740">
    <property type="term" value="F:transferase activity"/>
    <property type="evidence" value="ECO:0007669"/>
    <property type="project" value="UniProtKB-KW"/>
</dbReference>
<protein>
    <submittedName>
        <fullName evidence="1">Phosphotransferase enzyme family protein</fullName>
    </submittedName>
</protein>
<dbReference type="SUPFAM" id="SSF56112">
    <property type="entry name" value="Protein kinase-like (PK-like)"/>
    <property type="match status" value="1"/>
</dbReference>
<dbReference type="InterPro" id="IPR051678">
    <property type="entry name" value="AGP_Transferase"/>
</dbReference>